<evidence type="ECO:0000313" key="2">
    <source>
        <dbReference type="EMBL" id="KIJ47145.1"/>
    </source>
</evidence>
<dbReference type="Pfam" id="PF12937">
    <property type="entry name" value="F-box-like"/>
    <property type="match status" value="1"/>
</dbReference>
<sequence>MSGPVLSDLPPEIIEAIVSDIDDKTDLRRLASTCHKLKDIIVPHHIRYRNVCRSLFDIKQWEFFGNKNLYASRVRTLSICLPLVSPISVPRSEHGWSIQVIEPIGQIRFDFRDEKRYTSLVRSLSKAIEGMKSLRSLVVDIQAPFKGHLDGRHA</sequence>
<accession>A0A0C9UVS7</accession>
<protein>
    <recommendedName>
        <fullName evidence="1">F-box domain-containing protein</fullName>
    </recommendedName>
</protein>
<dbReference type="PROSITE" id="PS50181">
    <property type="entry name" value="FBOX"/>
    <property type="match status" value="1"/>
</dbReference>
<evidence type="ECO:0000313" key="3">
    <source>
        <dbReference type="Proteomes" id="UP000054279"/>
    </source>
</evidence>
<organism evidence="2 3">
    <name type="scientific">Sphaerobolus stellatus (strain SS14)</name>
    <dbReference type="NCBI Taxonomy" id="990650"/>
    <lineage>
        <taxon>Eukaryota</taxon>
        <taxon>Fungi</taxon>
        <taxon>Dikarya</taxon>
        <taxon>Basidiomycota</taxon>
        <taxon>Agaricomycotina</taxon>
        <taxon>Agaricomycetes</taxon>
        <taxon>Phallomycetidae</taxon>
        <taxon>Geastrales</taxon>
        <taxon>Sphaerobolaceae</taxon>
        <taxon>Sphaerobolus</taxon>
    </lineage>
</organism>
<dbReference type="HOGENOM" id="CLU_1759947_0_0_1"/>
<evidence type="ECO:0000259" key="1">
    <source>
        <dbReference type="PROSITE" id="PS50181"/>
    </source>
</evidence>
<name>A0A0C9UVS7_SPHS4</name>
<proteinExistence type="predicted"/>
<dbReference type="InterPro" id="IPR001810">
    <property type="entry name" value="F-box_dom"/>
</dbReference>
<dbReference type="AlphaFoldDB" id="A0A0C9UVS7"/>
<gene>
    <name evidence="2" type="ORF">M422DRAFT_249459</name>
</gene>
<feature type="domain" description="F-box" evidence="1">
    <location>
        <begin position="3"/>
        <end position="51"/>
    </location>
</feature>
<dbReference type="InterPro" id="IPR036047">
    <property type="entry name" value="F-box-like_dom_sf"/>
</dbReference>
<dbReference type="EMBL" id="KN837104">
    <property type="protein sequence ID" value="KIJ47145.1"/>
    <property type="molecule type" value="Genomic_DNA"/>
</dbReference>
<dbReference type="Proteomes" id="UP000054279">
    <property type="component" value="Unassembled WGS sequence"/>
</dbReference>
<keyword evidence="3" id="KW-1185">Reference proteome</keyword>
<dbReference type="PROSITE" id="PS50096">
    <property type="entry name" value="IQ"/>
    <property type="match status" value="1"/>
</dbReference>
<dbReference type="SUPFAM" id="SSF81383">
    <property type="entry name" value="F-box domain"/>
    <property type="match status" value="1"/>
</dbReference>
<reference evidence="2 3" key="1">
    <citation type="submission" date="2014-06" db="EMBL/GenBank/DDBJ databases">
        <title>Evolutionary Origins and Diversification of the Mycorrhizal Mutualists.</title>
        <authorList>
            <consortium name="DOE Joint Genome Institute"/>
            <consortium name="Mycorrhizal Genomics Consortium"/>
            <person name="Kohler A."/>
            <person name="Kuo A."/>
            <person name="Nagy L.G."/>
            <person name="Floudas D."/>
            <person name="Copeland A."/>
            <person name="Barry K.W."/>
            <person name="Cichocki N."/>
            <person name="Veneault-Fourrey C."/>
            <person name="LaButti K."/>
            <person name="Lindquist E.A."/>
            <person name="Lipzen A."/>
            <person name="Lundell T."/>
            <person name="Morin E."/>
            <person name="Murat C."/>
            <person name="Riley R."/>
            <person name="Ohm R."/>
            <person name="Sun H."/>
            <person name="Tunlid A."/>
            <person name="Henrissat B."/>
            <person name="Grigoriev I.V."/>
            <person name="Hibbett D.S."/>
            <person name="Martin F."/>
        </authorList>
    </citation>
    <scope>NUCLEOTIDE SEQUENCE [LARGE SCALE GENOMIC DNA]</scope>
    <source>
        <strain evidence="2 3">SS14</strain>
    </source>
</reference>